<dbReference type="AlphaFoldDB" id="A0AAJ5IJU2"/>
<protein>
    <submittedName>
        <fullName evidence="2">Phage tail protein</fullName>
    </submittedName>
</protein>
<accession>A0AAJ5IJU2</accession>
<proteinExistence type="predicted"/>
<sequence>MIWLIAVTFLLSFVMMATMKTKVPSPSAAGIEDFSFPSAAERPVQILAGTRRLSGPNVIWYGDLRTSKIVKKVKGLFSTTKTTVGYRYRMGIQLGICHGQDVVLREVKFGDHVAWSGESTGGAISINKPSLFGGDEDGTGGVSGTLRFYGGSLVQTANEYLVHLLGADVVSPIRGVAYAVLEGMYIGNAPTPEAVSFVCSRFPKSPSTVPESLLYERIGQDANPAYFLHEIITHPSFGADIAFTTVDVDSFVAAARTLHSEGLGISCVIDSARTAADVIEDIKKIIQGSLNTDPTTGALKLRLIRNDYDLATLPEIGPWNIKSLSDFSRGSLDTAVNEVKLKYVSRADDYNERTVIAQNNGLRIHKGDSDGQTISMPMVSTRESAAKIAQREISAISVPLASCVAECHRSMADAEVGDVIKLTWPAQKIEKIVMRVTAVDLGAPTDGAVRLTLIQDVFGVFESFYTTGSEAQWQKPSFEPTDVTRYDIIEAPTILTPNQTTRSILVVAEKPGSGLDYRLQTKGGSEGDWIDAGVQQFTPLCFLSEALTANRFLEEQVELGGDVGELDDYTGDEVRRGLGLLLVSSAAGVEWMSYEAVSRYSSDSASVGVVNRGLFNTRPVDHPAGARVWAVSEGFAVTPWQYAVGESVALKMLVGTQTGRQDFADAATRSFTVGARNDEPWTPGLVRVNGQEGGFISGAATVTWRKRDGAVPAVVYEDDDVSYGAAQTRVVVTSGGRVVKEVEGLEGESWTFDDEQMVAGGNWFGELGFEVHSQKAGFEDSLPMTIVTARP</sequence>
<organism evidence="2 3">
    <name type="scientific">Pseudomonas asiatica</name>
    <dbReference type="NCBI Taxonomy" id="2219225"/>
    <lineage>
        <taxon>Bacteria</taxon>
        <taxon>Pseudomonadati</taxon>
        <taxon>Pseudomonadota</taxon>
        <taxon>Gammaproteobacteria</taxon>
        <taxon>Pseudomonadales</taxon>
        <taxon>Pseudomonadaceae</taxon>
        <taxon>Pseudomonas</taxon>
    </lineage>
</organism>
<dbReference type="RefSeq" id="WP_256382020.1">
    <property type="nucleotide sequence ID" value="NZ_CP101700.1"/>
</dbReference>
<name>A0AAJ5IJU2_9PSED</name>
<evidence type="ECO:0000259" key="1">
    <source>
        <dbReference type="Pfam" id="PF13550"/>
    </source>
</evidence>
<dbReference type="Pfam" id="PF13550">
    <property type="entry name" value="Phage-tail_3"/>
    <property type="match status" value="1"/>
</dbReference>
<dbReference type="EMBL" id="CP101700">
    <property type="protein sequence ID" value="UUC20559.1"/>
    <property type="molecule type" value="Genomic_DNA"/>
</dbReference>
<evidence type="ECO:0000313" key="2">
    <source>
        <dbReference type="EMBL" id="UUC20559.1"/>
    </source>
</evidence>
<reference evidence="2" key="1">
    <citation type="submission" date="2022-07" db="EMBL/GenBank/DDBJ databases">
        <title>Complete genome of MD9.</title>
        <authorList>
            <person name="Cao G."/>
        </authorList>
    </citation>
    <scope>NUCLEOTIDE SEQUENCE</scope>
    <source>
        <strain evidence="2">MD9</strain>
    </source>
</reference>
<dbReference type="InterPro" id="IPR032876">
    <property type="entry name" value="J_dom"/>
</dbReference>
<dbReference type="Proteomes" id="UP001058744">
    <property type="component" value="Chromosome"/>
</dbReference>
<evidence type="ECO:0000313" key="3">
    <source>
        <dbReference type="Proteomes" id="UP001058744"/>
    </source>
</evidence>
<gene>
    <name evidence="2" type="ORF">NOV18_08780</name>
</gene>
<feature type="domain" description="Tip attachment protein J" evidence="1">
    <location>
        <begin position="271"/>
        <end position="439"/>
    </location>
</feature>